<evidence type="ECO:0000259" key="11">
    <source>
        <dbReference type="Pfam" id="PF05425"/>
    </source>
</evidence>
<feature type="domain" description="Copper resistance protein D" evidence="11">
    <location>
        <begin position="320"/>
        <end position="410"/>
    </location>
</feature>
<evidence type="ECO:0000259" key="10">
    <source>
        <dbReference type="Pfam" id="PF04234"/>
    </source>
</evidence>
<dbReference type="SUPFAM" id="SSF81296">
    <property type="entry name" value="E set domains"/>
    <property type="match status" value="1"/>
</dbReference>
<keyword evidence="3 9" id="KW-0812">Transmembrane</keyword>
<dbReference type="InterPro" id="IPR014756">
    <property type="entry name" value="Ig_E-set"/>
</dbReference>
<organism evidence="12 13">
    <name type="scientific">Alicyclobacillus dauci</name>
    <dbReference type="NCBI Taxonomy" id="1475485"/>
    <lineage>
        <taxon>Bacteria</taxon>
        <taxon>Bacillati</taxon>
        <taxon>Bacillota</taxon>
        <taxon>Bacilli</taxon>
        <taxon>Bacillales</taxon>
        <taxon>Alicyclobacillaceae</taxon>
        <taxon>Alicyclobacillus</taxon>
    </lineage>
</organism>
<gene>
    <name evidence="12" type="ORF">NZD86_19755</name>
</gene>
<dbReference type="InterPro" id="IPR008457">
    <property type="entry name" value="Cu-R_CopD_dom"/>
</dbReference>
<evidence type="ECO:0000256" key="4">
    <source>
        <dbReference type="ARBA" id="ARBA00022723"/>
    </source>
</evidence>
<feature type="transmembrane region" description="Helical" evidence="9">
    <location>
        <begin position="392"/>
        <end position="410"/>
    </location>
</feature>
<sequence length="529" mass="57889">MAMVSLPMVASAHAYVVQSSPTVSQSLSNAPSIIEVRFDENVQLVPDGLTVTDEDNHRVDLQDAKLDPQDHNEIKCRVPSNLPKGIYTIHWQVISADGHMVQGTIPFGIKVDVNSLHLGATETGYTPGPSMLLDRCSEYLGLALIIGVVVFFRFLWPISTAAGLRGIQRWVIGLGWALMTVGVAFSLPIQAAITWSVHGFTSFSPRYLLRTLNFTLFGYLWVIQMLLLLIVPPVIAVLMSPRIRNRWWWIVSPGFLIPITIGLTGHAVAESNPTLPVFAVIIHIYAASIWVGGIIASLVLINMSLRKPELFGHSEVLHSIRRFSIVAVSSVILLGLTGFYAAFLHIPTWYALFRTEYGQTLLVKLLLFGAMLLLAAIHWAKRTKVTVSLRTFVAAEFVVSLAVFVATALLTNLPTGQNNPGPVHKTRLISDEKITLSITPSHVGENQFTVSVTDNKGKPLGTIQQVTLEFSSASVPQGAENLRLTRERLGVYSGKGLNLSGGGRWNVTVDILTNSFTDLNVTFPISVGQ</sequence>
<evidence type="ECO:0000256" key="3">
    <source>
        <dbReference type="ARBA" id="ARBA00022692"/>
    </source>
</evidence>
<feature type="transmembrane region" description="Helical" evidence="9">
    <location>
        <begin position="139"/>
        <end position="158"/>
    </location>
</feature>
<dbReference type="InterPro" id="IPR032694">
    <property type="entry name" value="CopC/D"/>
</dbReference>
<feature type="transmembrane region" description="Helical" evidence="9">
    <location>
        <begin position="275"/>
        <end position="301"/>
    </location>
</feature>
<dbReference type="Pfam" id="PF05425">
    <property type="entry name" value="CopD"/>
    <property type="match status" value="1"/>
</dbReference>
<dbReference type="Pfam" id="PF04234">
    <property type="entry name" value="CopC"/>
    <property type="match status" value="1"/>
</dbReference>
<keyword evidence="5" id="KW-0732">Signal</keyword>
<evidence type="ECO:0000256" key="9">
    <source>
        <dbReference type="SAM" id="Phobius"/>
    </source>
</evidence>
<proteinExistence type="predicted"/>
<reference evidence="12" key="1">
    <citation type="submission" date="2022-08" db="EMBL/GenBank/DDBJ databases">
        <title>Alicyclobacillus dauci DSM2870, complete genome.</title>
        <authorList>
            <person name="Wang Q."/>
            <person name="Cai R."/>
            <person name="Wang Z."/>
        </authorList>
    </citation>
    <scope>NUCLEOTIDE SEQUENCE</scope>
    <source>
        <strain evidence="12">DSM 28700</strain>
    </source>
</reference>
<accession>A0ABY6Z0N1</accession>
<protein>
    <submittedName>
        <fullName evidence="12">Copper resistance protein CopC</fullName>
    </submittedName>
</protein>
<keyword evidence="2" id="KW-1003">Cell membrane</keyword>
<feature type="domain" description="CopC" evidence="10">
    <location>
        <begin position="13"/>
        <end position="108"/>
    </location>
</feature>
<feature type="transmembrane region" description="Helical" evidence="9">
    <location>
        <begin position="322"/>
        <end position="341"/>
    </location>
</feature>
<dbReference type="InterPro" id="IPR007348">
    <property type="entry name" value="CopC_dom"/>
</dbReference>
<keyword evidence="7" id="KW-0186">Copper</keyword>
<feature type="transmembrane region" description="Helical" evidence="9">
    <location>
        <begin position="247"/>
        <end position="269"/>
    </location>
</feature>
<evidence type="ECO:0000256" key="5">
    <source>
        <dbReference type="ARBA" id="ARBA00022729"/>
    </source>
</evidence>
<dbReference type="RefSeq" id="WP_268043767.1">
    <property type="nucleotide sequence ID" value="NZ_CP104064.1"/>
</dbReference>
<dbReference type="Proteomes" id="UP001164803">
    <property type="component" value="Chromosome"/>
</dbReference>
<keyword evidence="8 9" id="KW-0472">Membrane</keyword>
<dbReference type="EMBL" id="CP104064">
    <property type="protein sequence ID" value="WAH36428.1"/>
    <property type="molecule type" value="Genomic_DNA"/>
</dbReference>
<evidence type="ECO:0000313" key="12">
    <source>
        <dbReference type="EMBL" id="WAH36428.1"/>
    </source>
</evidence>
<evidence type="ECO:0000313" key="13">
    <source>
        <dbReference type="Proteomes" id="UP001164803"/>
    </source>
</evidence>
<feature type="transmembrane region" description="Helical" evidence="9">
    <location>
        <begin position="216"/>
        <end position="240"/>
    </location>
</feature>
<dbReference type="InterPro" id="IPR014755">
    <property type="entry name" value="Cu-Rt/internalin_Ig-like"/>
</dbReference>
<feature type="transmembrane region" description="Helical" evidence="9">
    <location>
        <begin position="170"/>
        <end position="196"/>
    </location>
</feature>
<name>A0ABY6Z0N1_9BACL</name>
<comment type="subcellular location">
    <subcellularLocation>
        <location evidence="1">Cell membrane</location>
        <topology evidence="1">Multi-pass membrane protein</topology>
    </subcellularLocation>
</comment>
<feature type="transmembrane region" description="Helical" evidence="9">
    <location>
        <begin position="361"/>
        <end position="380"/>
    </location>
</feature>
<evidence type="ECO:0000256" key="6">
    <source>
        <dbReference type="ARBA" id="ARBA00022989"/>
    </source>
</evidence>
<evidence type="ECO:0000256" key="8">
    <source>
        <dbReference type="ARBA" id="ARBA00023136"/>
    </source>
</evidence>
<keyword evidence="6 9" id="KW-1133">Transmembrane helix</keyword>
<dbReference type="PANTHER" id="PTHR34820:SF4">
    <property type="entry name" value="INNER MEMBRANE PROTEIN YEBZ"/>
    <property type="match status" value="1"/>
</dbReference>
<evidence type="ECO:0000256" key="1">
    <source>
        <dbReference type="ARBA" id="ARBA00004651"/>
    </source>
</evidence>
<dbReference type="Gene3D" id="2.60.40.1220">
    <property type="match status" value="1"/>
</dbReference>
<dbReference type="PANTHER" id="PTHR34820">
    <property type="entry name" value="INNER MEMBRANE PROTEIN YEBZ"/>
    <property type="match status" value="1"/>
</dbReference>
<evidence type="ECO:0000256" key="7">
    <source>
        <dbReference type="ARBA" id="ARBA00023008"/>
    </source>
</evidence>
<keyword evidence="13" id="KW-1185">Reference proteome</keyword>
<keyword evidence="4" id="KW-0479">Metal-binding</keyword>
<evidence type="ECO:0000256" key="2">
    <source>
        <dbReference type="ARBA" id="ARBA00022475"/>
    </source>
</evidence>